<dbReference type="GO" id="GO:0003677">
    <property type="term" value="F:DNA binding"/>
    <property type="evidence" value="ECO:0007669"/>
    <property type="project" value="InterPro"/>
</dbReference>
<gene>
    <name evidence="3" type="ORF">FXN67_29170</name>
</gene>
<dbReference type="AlphaFoldDB" id="A0A5D3JK19"/>
<dbReference type="Pfam" id="PF07022">
    <property type="entry name" value="Phage_CI_repr"/>
    <property type="match status" value="1"/>
</dbReference>
<reference evidence="3 4" key="1">
    <citation type="submission" date="2019-08" db="EMBL/GenBank/DDBJ databases">
        <title>Phenotypic and genetic characterization of extended-spectrum b-lactamase-producing hypermucoviscous Klebsiella pneumoniae from Chile.</title>
        <authorList>
            <person name="Morales-Leon F."/>
            <person name="Caro C."/>
            <person name="Opazo-Capurro A."/>
            <person name="Lincopan N."/>
            <person name="Dominguez-Yevenes M."/>
            <person name="Lima C."/>
            <person name="Bello-Toledo H."/>
            <person name="Gonzalez-Rocha G."/>
        </authorList>
    </citation>
    <scope>NUCLEOTIDE SEQUENCE [LARGE SCALE GENOMIC DNA]</scope>
    <source>
        <strain evidence="3 4">UCO-494</strain>
    </source>
</reference>
<feature type="domain" description="Bacteriophage CI repressor C-terminal" evidence="2">
    <location>
        <begin position="105"/>
        <end position="202"/>
    </location>
</feature>
<evidence type="ECO:0000259" key="1">
    <source>
        <dbReference type="Pfam" id="PF07022"/>
    </source>
</evidence>
<dbReference type="GO" id="GO:0051259">
    <property type="term" value="P:protein complex oligomerization"/>
    <property type="evidence" value="ECO:0007669"/>
    <property type="project" value="InterPro"/>
</dbReference>
<evidence type="ECO:0000259" key="2">
    <source>
        <dbReference type="Pfam" id="PF16452"/>
    </source>
</evidence>
<dbReference type="Gene3D" id="2.10.109.10">
    <property type="entry name" value="Umud Fragment, subunit A"/>
    <property type="match status" value="1"/>
</dbReference>
<feature type="domain" description="Bacteriophage CI repressor N-terminal" evidence="1">
    <location>
        <begin position="26"/>
        <end position="87"/>
    </location>
</feature>
<dbReference type="EMBL" id="VSSY01000076">
    <property type="protein sequence ID" value="TYL70922.1"/>
    <property type="molecule type" value="Genomic_DNA"/>
</dbReference>
<dbReference type="InterPro" id="IPR010744">
    <property type="entry name" value="Phage_CI_N"/>
</dbReference>
<evidence type="ECO:0000313" key="4">
    <source>
        <dbReference type="Proteomes" id="UP000322977"/>
    </source>
</evidence>
<comment type="caution">
    <text evidence="3">The sequence shown here is derived from an EMBL/GenBank/DDBJ whole genome shotgun (WGS) entry which is preliminary data.</text>
</comment>
<dbReference type="GO" id="GO:0045892">
    <property type="term" value="P:negative regulation of DNA-templated transcription"/>
    <property type="evidence" value="ECO:0007669"/>
    <property type="project" value="InterPro"/>
</dbReference>
<dbReference type="Gene3D" id="1.10.260.40">
    <property type="entry name" value="lambda repressor-like DNA-binding domains"/>
    <property type="match status" value="1"/>
</dbReference>
<sequence length="209" mass="23254">MRKSRNGQYSDENFMEIDSEISNEHVLDRICEIYGFAQKIQLARHFNIAASSLQNRYTRGAISYDFIVHCSLETGANVEWLLTGKGEKLSGSNIKASVESEELTVKSFTLSEGRLIDGTDLRISKSFFNRTLNNPQCIFSDNAAHFIETDALLSDGSWLVDIEGAKSIRELTILPGRKLHVAGGKVPFECLVDDIQTLGRVVGVYSEVS</sequence>
<accession>A0A5D3JK19</accession>
<dbReference type="InterPro" id="IPR032499">
    <property type="entry name" value="Phage_CI_C"/>
</dbReference>
<dbReference type="Proteomes" id="UP000322977">
    <property type="component" value="Unassembled WGS sequence"/>
</dbReference>
<organism evidence="3 4">
    <name type="scientific">Klebsiella pneumoniae</name>
    <dbReference type="NCBI Taxonomy" id="573"/>
    <lineage>
        <taxon>Bacteria</taxon>
        <taxon>Pseudomonadati</taxon>
        <taxon>Pseudomonadota</taxon>
        <taxon>Gammaproteobacteria</taxon>
        <taxon>Enterobacterales</taxon>
        <taxon>Enterobacteriaceae</taxon>
        <taxon>Klebsiella/Raoultella group</taxon>
        <taxon>Klebsiella</taxon>
        <taxon>Klebsiella pneumoniae complex</taxon>
    </lineage>
</organism>
<protein>
    <submittedName>
        <fullName evidence="3">Phage repressor protein CI</fullName>
    </submittedName>
</protein>
<name>A0A5D3JK19_KLEPN</name>
<dbReference type="InterPro" id="IPR010982">
    <property type="entry name" value="Lambda_DNA-bd_dom_sf"/>
</dbReference>
<dbReference type="Pfam" id="PF16452">
    <property type="entry name" value="Phage_CI_C"/>
    <property type="match status" value="1"/>
</dbReference>
<evidence type="ECO:0000313" key="3">
    <source>
        <dbReference type="EMBL" id="TYL70922.1"/>
    </source>
</evidence>
<proteinExistence type="predicted"/>